<dbReference type="Pfam" id="PF01872">
    <property type="entry name" value="RibD_C"/>
    <property type="match status" value="1"/>
</dbReference>
<evidence type="ECO:0000313" key="3">
    <source>
        <dbReference type="Proteomes" id="UP001500784"/>
    </source>
</evidence>
<protein>
    <submittedName>
        <fullName evidence="2">Dihydrofolate reductase family protein</fullName>
    </submittedName>
</protein>
<gene>
    <name evidence="2" type="ORF">GCM10009688_12700</name>
</gene>
<dbReference type="InterPro" id="IPR050765">
    <property type="entry name" value="Riboflavin_Biosynth_HTPR"/>
</dbReference>
<evidence type="ECO:0000259" key="1">
    <source>
        <dbReference type="Pfam" id="PF01872"/>
    </source>
</evidence>
<dbReference type="Proteomes" id="UP001500784">
    <property type="component" value="Unassembled WGS sequence"/>
</dbReference>
<feature type="domain" description="Bacterial bifunctional deaminase-reductase C-terminal" evidence="1">
    <location>
        <begin position="3"/>
        <end position="180"/>
    </location>
</feature>
<reference evidence="3" key="1">
    <citation type="journal article" date="2019" name="Int. J. Syst. Evol. Microbiol.">
        <title>The Global Catalogue of Microorganisms (GCM) 10K type strain sequencing project: providing services to taxonomists for standard genome sequencing and annotation.</title>
        <authorList>
            <consortium name="The Broad Institute Genomics Platform"/>
            <consortium name="The Broad Institute Genome Sequencing Center for Infectious Disease"/>
            <person name="Wu L."/>
            <person name="Ma J."/>
        </authorList>
    </citation>
    <scope>NUCLEOTIDE SEQUENCE [LARGE SCALE GENOMIC DNA]</scope>
    <source>
        <strain evidence="3">JCM 13316</strain>
    </source>
</reference>
<comment type="caution">
    <text evidence="2">The sequence shown here is derived from an EMBL/GenBank/DDBJ whole genome shotgun (WGS) entry which is preliminary data.</text>
</comment>
<dbReference type="PANTHER" id="PTHR38011:SF2">
    <property type="entry name" value="BIFUNCTIONAL DEAMINASE-REDUCTASE DOMAIN PROTEIN"/>
    <property type="match status" value="1"/>
</dbReference>
<accession>A0ABP5AEB2</accession>
<dbReference type="Gene3D" id="3.40.430.10">
    <property type="entry name" value="Dihydrofolate Reductase, subunit A"/>
    <property type="match status" value="1"/>
</dbReference>
<evidence type="ECO:0000313" key="2">
    <source>
        <dbReference type="EMBL" id="GAA1909563.1"/>
    </source>
</evidence>
<dbReference type="RefSeq" id="WP_152225875.1">
    <property type="nucleotide sequence ID" value="NZ_BAAALV010000002.1"/>
</dbReference>
<keyword evidence="3" id="KW-1185">Reference proteome</keyword>
<dbReference type="PANTHER" id="PTHR38011">
    <property type="entry name" value="DIHYDROFOLATE REDUCTASE FAMILY PROTEIN (AFU_ORTHOLOGUE AFUA_8G06820)"/>
    <property type="match status" value="1"/>
</dbReference>
<dbReference type="EMBL" id="BAAALV010000002">
    <property type="protein sequence ID" value="GAA1909563.1"/>
    <property type="molecule type" value="Genomic_DNA"/>
</dbReference>
<organism evidence="2 3">
    <name type="scientific">Arthrobacter gandavensis</name>
    <dbReference type="NCBI Taxonomy" id="169960"/>
    <lineage>
        <taxon>Bacteria</taxon>
        <taxon>Bacillati</taxon>
        <taxon>Actinomycetota</taxon>
        <taxon>Actinomycetes</taxon>
        <taxon>Micrococcales</taxon>
        <taxon>Micrococcaceae</taxon>
        <taxon>Arthrobacter</taxon>
    </lineage>
</organism>
<dbReference type="SUPFAM" id="SSF53597">
    <property type="entry name" value="Dihydrofolate reductase-like"/>
    <property type="match status" value="1"/>
</dbReference>
<name>A0ABP5AEB2_9MICC</name>
<dbReference type="InterPro" id="IPR024072">
    <property type="entry name" value="DHFR-like_dom_sf"/>
</dbReference>
<proteinExistence type="predicted"/>
<dbReference type="InterPro" id="IPR002734">
    <property type="entry name" value="RibDG_C"/>
</dbReference>
<sequence length="204" mass="22500">MRLTVNTFLSMDGVMQGPGGLDEDPSNGFDRGGWLVPLADEEMDQLVSGWFRQADALLLGRTTYEMMQPYWELVTDPSDTMADSLNHLPKYLVSRTVTEPTWHNTTVIPGDVVRTVTEIKAQGHGELQVHGSYQLARTLHDANLVDEYRLLLFPVVVGTGKHLFEDGAAPSSFMVTGSHVTKSGVVALSLLPRPFASAEMRRKA</sequence>